<comment type="caution">
    <text evidence="1">The sequence shown here is derived from an EMBL/GenBank/DDBJ whole genome shotgun (WGS) entry which is preliminary data.</text>
</comment>
<dbReference type="EMBL" id="REGN01006758">
    <property type="protein sequence ID" value="RNA08397.1"/>
    <property type="molecule type" value="Genomic_DNA"/>
</dbReference>
<protein>
    <submittedName>
        <fullName evidence="1">Uncharacterized protein</fullName>
    </submittedName>
</protein>
<sequence length="74" mass="9009">ALFKTKDQHNHDEIANSGHGINKETEEYIEDLLEKGVQLPLRYFNDRLMKKLFYRHIFITYRAVYFKKYKKAEN</sequence>
<proteinExistence type="predicted"/>
<gene>
    <name evidence="1" type="ORF">BpHYR1_001029</name>
</gene>
<evidence type="ECO:0000313" key="2">
    <source>
        <dbReference type="Proteomes" id="UP000276133"/>
    </source>
</evidence>
<feature type="non-terminal residue" evidence="1">
    <location>
        <position position="1"/>
    </location>
</feature>
<evidence type="ECO:0000313" key="1">
    <source>
        <dbReference type="EMBL" id="RNA08397.1"/>
    </source>
</evidence>
<name>A0A3M7QAA0_BRAPC</name>
<keyword evidence="2" id="KW-1185">Reference proteome</keyword>
<accession>A0A3M7QAA0</accession>
<dbReference type="Proteomes" id="UP000276133">
    <property type="component" value="Unassembled WGS sequence"/>
</dbReference>
<dbReference type="AlphaFoldDB" id="A0A3M7QAA0"/>
<organism evidence="1 2">
    <name type="scientific">Brachionus plicatilis</name>
    <name type="common">Marine rotifer</name>
    <name type="synonym">Brachionus muelleri</name>
    <dbReference type="NCBI Taxonomy" id="10195"/>
    <lineage>
        <taxon>Eukaryota</taxon>
        <taxon>Metazoa</taxon>
        <taxon>Spiralia</taxon>
        <taxon>Gnathifera</taxon>
        <taxon>Rotifera</taxon>
        <taxon>Eurotatoria</taxon>
        <taxon>Monogononta</taxon>
        <taxon>Pseudotrocha</taxon>
        <taxon>Ploima</taxon>
        <taxon>Brachionidae</taxon>
        <taxon>Brachionus</taxon>
    </lineage>
</organism>
<reference evidence="1 2" key="1">
    <citation type="journal article" date="2018" name="Sci. Rep.">
        <title>Genomic signatures of local adaptation to the degree of environmental predictability in rotifers.</title>
        <authorList>
            <person name="Franch-Gras L."/>
            <person name="Hahn C."/>
            <person name="Garcia-Roger E.M."/>
            <person name="Carmona M.J."/>
            <person name="Serra M."/>
            <person name="Gomez A."/>
        </authorList>
    </citation>
    <scope>NUCLEOTIDE SEQUENCE [LARGE SCALE GENOMIC DNA]</scope>
    <source>
        <strain evidence="1">HYR1</strain>
    </source>
</reference>